<reference evidence="6 7" key="1">
    <citation type="submission" date="2018-08" db="EMBL/GenBank/DDBJ databases">
        <title>Lactobacillus suantsai sp. nov., isolated from traditional fermented suan-tsai in Taiwan.</title>
        <authorList>
            <person name="Huang C.-H."/>
        </authorList>
    </citation>
    <scope>NUCLEOTIDE SEQUENCE [LARGE SCALE GENOMIC DNA]</scope>
    <source>
        <strain evidence="6 7">BCRC 12945</strain>
    </source>
</reference>
<keyword evidence="7" id="KW-1185">Reference proteome</keyword>
<keyword evidence="4" id="KW-0804">Transcription</keyword>
<gene>
    <name evidence="6" type="ORF">DXH47_06090</name>
</gene>
<keyword evidence="2" id="KW-0805">Transcription regulation</keyword>
<comment type="similarity">
    <text evidence="1">Belongs to the LysR transcriptional regulatory family.</text>
</comment>
<evidence type="ECO:0000256" key="3">
    <source>
        <dbReference type="ARBA" id="ARBA00023125"/>
    </source>
</evidence>
<dbReference type="FunFam" id="1.10.10.10:FF:000001">
    <property type="entry name" value="LysR family transcriptional regulator"/>
    <property type="match status" value="1"/>
</dbReference>
<dbReference type="PROSITE" id="PS50931">
    <property type="entry name" value="HTH_LYSR"/>
    <property type="match status" value="1"/>
</dbReference>
<dbReference type="GO" id="GO:0005829">
    <property type="term" value="C:cytosol"/>
    <property type="evidence" value="ECO:0007669"/>
    <property type="project" value="TreeGrafter"/>
</dbReference>
<dbReference type="GO" id="GO:0003700">
    <property type="term" value="F:DNA-binding transcription factor activity"/>
    <property type="evidence" value="ECO:0007669"/>
    <property type="project" value="InterPro"/>
</dbReference>
<dbReference type="OrthoDB" id="9785745at2"/>
<dbReference type="SUPFAM" id="SSF46785">
    <property type="entry name" value="Winged helix' DNA-binding domain"/>
    <property type="match status" value="1"/>
</dbReference>
<dbReference type="InterPro" id="IPR036390">
    <property type="entry name" value="WH_DNA-bd_sf"/>
</dbReference>
<keyword evidence="3" id="KW-0238">DNA-binding</keyword>
<evidence type="ECO:0000256" key="1">
    <source>
        <dbReference type="ARBA" id="ARBA00009437"/>
    </source>
</evidence>
<feature type="domain" description="HTH lysR-type" evidence="5">
    <location>
        <begin position="11"/>
        <end position="63"/>
    </location>
</feature>
<dbReference type="Pfam" id="PF00126">
    <property type="entry name" value="HTH_1"/>
    <property type="match status" value="1"/>
</dbReference>
<dbReference type="AlphaFoldDB" id="A0A4Q0VJ98"/>
<dbReference type="Proteomes" id="UP000290602">
    <property type="component" value="Unassembled WGS sequence"/>
</dbReference>
<evidence type="ECO:0000256" key="4">
    <source>
        <dbReference type="ARBA" id="ARBA00023163"/>
    </source>
</evidence>
<dbReference type="InterPro" id="IPR036388">
    <property type="entry name" value="WH-like_DNA-bd_sf"/>
</dbReference>
<dbReference type="Gene3D" id="1.10.10.10">
    <property type="entry name" value="Winged helix-like DNA-binding domain superfamily/Winged helix DNA-binding domain"/>
    <property type="match status" value="1"/>
</dbReference>
<comment type="caution">
    <text evidence="6">The sequence shown here is derived from an EMBL/GenBank/DDBJ whole genome shotgun (WGS) entry which is preliminary data.</text>
</comment>
<dbReference type="PANTHER" id="PTHR30419:SF8">
    <property type="entry name" value="NITROGEN ASSIMILATION TRANSCRIPTIONAL ACTIVATOR-RELATED"/>
    <property type="match status" value="1"/>
</dbReference>
<dbReference type="GO" id="GO:0003677">
    <property type="term" value="F:DNA binding"/>
    <property type="evidence" value="ECO:0007669"/>
    <property type="project" value="UniProtKB-KW"/>
</dbReference>
<evidence type="ECO:0000256" key="2">
    <source>
        <dbReference type="ARBA" id="ARBA00023015"/>
    </source>
</evidence>
<dbReference type="InterPro" id="IPR050950">
    <property type="entry name" value="HTH-type_LysR_regulators"/>
</dbReference>
<organism evidence="6 7">
    <name type="scientific">Levilactobacillus suantsaii</name>
    <dbReference type="NCBI Taxonomy" id="2292255"/>
    <lineage>
        <taxon>Bacteria</taxon>
        <taxon>Bacillati</taxon>
        <taxon>Bacillota</taxon>
        <taxon>Bacilli</taxon>
        <taxon>Lactobacillales</taxon>
        <taxon>Lactobacillaceae</taxon>
        <taxon>Levilactobacillus</taxon>
    </lineage>
</organism>
<sequence>MEGLFMYDAKLATFIQVVRAGSFSKAATQLFISAVSIMKQMNSLEEMVGVKLLNRSTQGVSLTKAGNFFYESVNKYMTEADRIVARTRDIAQRGPKTIKIGTSLLRSAQPLIKVWSGMADYTDYQIDLVSFEDDPLSMQRMFINLGTKIDFFVGPMNSEQIEHGPYQTYELSETKLYWGVPISNGLATKQRLTFDDLQSEKVILVKRGLSPRLDTLRDRLEAHHITVIDSDDFYDINTFNICSQNNYIMETLGIWQDAYAPIKAVAMDATYQMPYGIVYSQRATAAVQQFIELIGAEYRRQRPALTSG</sequence>
<evidence type="ECO:0000259" key="5">
    <source>
        <dbReference type="PROSITE" id="PS50931"/>
    </source>
</evidence>
<protein>
    <submittedName>
        <fullName evidence="6">LysR family transcriptional regulator</fullName>
    </submittedName>
</protein>
<name>A0A4Q0VJ98_9LACO</name>
<dbReference type="InterPro" id="IPR000847">
    <property type="entry name" value="LysR_HTH_N"/>
</dbReference>
<evidence type="ECO:0000313" key="7">
    <source>
        <dbReference type="Proteomes" id="UP000290602"/>
    </source>
</evidence>
<evidence type="ECO:0000313" key="6">
    <source>
        <dbReference type="EMBL" id="RXI78634.1"/>
    </source>
</evidence>
<dbReference type="EMBL" id="QXIL01000009">
    <property type="protein sequence ID" value="RXI78634.1"/>
    <property type="molecule type" value="Genomic_DNA"/>
</dbReference>
<accession>A0A4Q0VJ98</accession>
<dbReference type="PANTHER" id="PTHR30419">
    <property type="entry name" value="HTH-TYPE TRANSCRIPTIONAL REGULATOR YBHD"/>
    <property type="match status" value="1"/>
</dbReference>
<dbReference type="SUPFAM" id="SSF53850">
    <property type="entry name" value="Periplasmic binding protein-like II"/>
    <property type="match status" value="1"/>
</dbReference>
<proteinExistence type="inferred from homology"/>